<dbReference type="EMBL" id="JXLI01000010">
    <property type="protein sequence ID" value="KJY56745.1"/>
    <property type="molecule type" value="Genomic_DNA"/>
</dbReference>
<evidence type="ECO:0000313" key="2">
    <source>
        <dbReference type="EMBL" id="KJY56745.1"/>
    </source>
</evidence>
<dbReference type="SUPFAM" id="SSF53474">
    <property type="entry name" value="alpha/beta-Hydrolases"/>
    <property type="match status" value="1"/>
</dbReference>
<dbReference type="PANTHER" id="PTHR43194">
    <property type="entry name" value="HYDROLASE ALPHA/BETA FOLD FAMILY"/>
    <property type="match status" value="1"/>
</dbReference>
<comment type="caution">
    <text evidence="2">The sequence shown here is derived from an EMBL/GenBank/DDBJ whole genome shotgun (WGS) entry which is preliminary data.</text>
</comment>
<dbReference type="Gene3D" id="3.40.50.1820">
    <property type="entry name" value="alpha/beta hydrolase"/>
    <property type="match status" value="1"/>
</dbReference>
<dbReference type="Pfam" id="PF00561">
    <property type="entry name" value="Abhydrolase_1"/>
    <property type="match status" value="1"/>
</dbReference>
<dbReference type="Proteomes" id="UP000033531">
    <property type="component" value="Unassembled WGS sequence"/>
</dbReference>
<dbReference type="STRING" id="1218507.JF74_10970"/>
<dbReference type="GO" id="GO:0016787">
    <property type="term" value="F:hydrolase activity"/>
    <property type="evidence" value="ECO:0007669"/>
    <property type="project" value="UniProtKB-KW"/>
</dbReference>
<reference evidence="2 3" key="1">
    <citation type="submission" date="2015-01" db="EMBL/GenBank/DDBJ databases">
        <title>Comparative genomics of the lactic acid bacteria isolated from the honey bee gut.</title>
        <authorList>
            <person name="Ellegaard K.M."/>
            <person name="Tamarit D."/>
            <person name="Javelind E."/>
            <person name="Olofsson T."/>
            <person name="Andersson S.G."/>
            <person name="Vasquez A."/>
        </authorList>
    </citation>
    <scope>NUCLEOTIDE SEQUENCE [LARGE SCALE GENOMIC DNA]</scope>
    <source>
        <strain evidence="2 3">Hma8</strain>
    </source>
</reference>
<feature type="domain" description="AB hydrolase-1" evidence="1">
    <location>
        <begin position="21"/>
        <end position="127"/>
    </location>
</feature>
<dbReference type="InterPro" id="IPR050228">
    <property type="entry name" value="Carboxylesterase_BioH"/>
</dbReference>
<dbReference type="InterPro" id="IPR029058">
    <property type="entry name" value="AB_hydrolase_fold"/>
</dbReference>
<sequence>MSYYQTKDGVNLNFHLYGKGKPIVLITGFGGYQEIWLKQISYIVDMGYQVLTYDHRNMGQSERTACGHTLRRLTTDLIELLDFLAINHAAFIGHSMGGSVLFALIDSKPSLIDLACIVDQSPYMLNTTNWHFGFMNFTAQNYKTQCQKAPNTQETLHGLDSDVTHRLNLIKRKFPFNRQSNLDLLQEHIQYDWRDLIKYTDRKMAVFASRQSPYYNAKFAEWMCQNNLHIKCAILDNCGHDIMAEVPSQFNQLLRHFLLASGYLPGGGN</sequence>
<dbReference type="PATRIC" id="fig|1218507.3.peg.1272"/>
<organism evidence="2 3">
    <name type="scientific">Lactobacillus melliventris</name>
    <dbReference type="NCBI Taxonomy" id="1218507"/>
    <lineage>
        <taxon>Bacteria</taxon>
        <taxon>Bacillati</taxon>
        <taxon>Bacillota</taxon>
        <taxon>Bacilli</taxon>
        <taxon>Lactobacillales</taxon>
        <taxon>Lactobacillaceae</taxon>
        <taxon>Lactobacillus</taxon>
    </lineage>
</organism>
<accession>A0A0F4LDQ8</accession>
<gene>
    <name evidence="2" type="ORF">JF74_10970</name>
</gene>
<dbReference type="OrthoDB" id="9805423at2"/>
<dbReference type="PANTHER" id="PTHR43194:SF2">
    <property type="entry name" value="PEROXISOMAL MEMBRANE PROTEIN LPX1"/>
    <property type="match status" value="1"/>
</dbReference>
<proteinExistence type="predicted"/>
<dbReference type="InterPro" id="IPR000073">
    <property type="entry name" value="AB_hydrolase_1"/>
</dbReference>
<protein>
    <submittedName>
        <fullName evidence="2">Alpha/beta fold family hydrolase</fullName>
    </submittedName>
</protein>
<dbReference type="AlphaFoldDB" id="A0A0F4LDQ8"/>
<dbReference type="HOGENOM" id="CLU_020336_12_0_9"/>
<evidence type="ECO:0000313" key="3">
    <source>
        <dbReference type="Proteomes" id="UP000033531"/>
    </source>
</evidence>
<name>A0A0F4LDQ8_9LACO</name>
<dbReference type="RefSeq" id="WP_046325007.1">
    <property type="nucleotide sequence ID" value="NZ_JBHTMT010000001.1"/>
</dbReference>
<evidence type="ECO:0000259" key="1">
    <source>
        <dbReference type="Pfam" id="PF00561"/>
    </source>
</evidence>
<keyword evidence="2" id="KW-0378">Hydrolase</keyword>